<evidence type="ECO:0000259" key="6">
    <source>
        <dbReference type="Pfam" id="PF18052"/>
    </source>
</evidence>
<accession>M8C416</accession>
<dbReference type="Pfam" id="PF18052">
    <property type="entry name" value="Rx_N"/>
    <property type="match status" value="2"/>
</dbReference>
<evidence type="ECO:0000313" key="7">
    <source>
        <dbReference type="EnsemblPlants" id="EMT29004"/>
    </source>
</evidence>
<dbReference type="GO" id="GO:0006952">
    <property type="term" value="P:defense response"/>
    <property type="evidence" value="ECO:0007669"/>
    <property type="project" value="UniProtKB-KW"/>
</dbReference>
<protein>
    <recommendedName>
        <fullName evidence="6">Disease resistance N-terminal domain-containing protein</fullName>
    </recommendedName>
</protein>
<keyword evidence="5" id="KW-0611">Plant defense</keyword>
<reference evidence="7" key="1">
    <citation type="submission" date="2015-06" db="UniProtKB">
        <authorList>
            <consortium name="EnsemblPlants"/>
        </authorList>
    </citation>
    <scope>IDENTIFICATION</scope>
</reference>
<keyword evidence="4" id="KW-0547">Nucleotide-binding</keyword>
<evidence type="ECO:0000256" key="2">
    <source>
        <dbReference type="ARBA" id="ARBA00022614"/>
    </source>
</evidence>
<evidence type="ECO:0000256" key="5">
    <source>
        <dbReference type="ARBA" id="ARBA00022821"/>
    </source>
</evidence>
<dbReference type="InterPro" id="IPR041118">
    <property type="entry name" value="Rx_N"/>
</dbReference>
<dbReference type="Gene3D" id="1.20.5.4130">
    <property type="match status" value="2"/>
</dbReference>
<dbReference type="GO" id="GO:0000166">
    <property type="term" value="F:nucleotide binding"/>
    <property type="evidence" value="ECO:0007669"/>
    <property type="project" value="UniProtKB-KW"/>
</dbReference>
<dbReference type="PANTHER" id="PTHR19338:SF42">
    <property type="entry name" value="RX N-TERMINAL DOMAIN-CONTAINING PROTEIN"/>
    <property type="match status" value="1"/>
</dbReference>
<keyword evidence="3" id="KW-0677">Repeat</keyword>
<name>M8C416_AEGTA</name>
<dbReference type="AlphaFoldDB" id="M8C416"/>
<evidence type="ECO:0000256" key="3">
    <source>
        <dbReference type="ARBA" id="ARBA00022737"/>
    </source>
</evidence>
<dbReference type="EnsemblPlants" id="EMT29004">
    <property type="protein sequence ID" value="EMT29004"/>
    <property type="gene ID" value="F775_22544"/>
</dbReference>
<feature type="domain" description="Disease resistance N-terminal" evidence="6">
    <location>
        <begin position="17"/>
        <end position="96"/>
    </location>
</feature>
<feature type="domain" description="Disease resistance N-terminal" evidence="6">
    <location>
        <begin position="179"/>
        <end position="254"/>
    </location>
</feature>
<dbReference type="PANTHER" id="PTHR19338">
    <property type="entry name" value="TRANSLOCASE OF INNER MITOCHONDRIAL MEMBRANE 13 HOMOLOG"/>
    <property type="match status" value="1"/>
</dbReference>
<organism evidence="7">
    <name type="scientific">Aegilops tauschii</name>
    <name type="common">Tausch's goatgrass</name>
    <name type="synonym">Aegilops squarrosa</name>
    <dbReference type="NCBI Taxonomy" id="37682"/>
    <lineage>
        <taxon>Eukaryota</taxon>
        <taxon>Viridiplantae</taxon>
        <taxon>Streptophyta</taxon>
        <taxon>Embryophyta</taxon>
        <taxon>Tracheophyta</taxon>
        <taxon>Spermatophyta</taxon>
        <taxon>Magnoliopsida</taxon>
        <taxon>Liliopsida</taxon>
        <taxon>Poales</taxon>
        <taxon>Poaceae</taxon>
        <taxon>BOP clade</taxon>
        <taxon>Pooideae</taxon>
        <taxon>Triticodae</taxon>
        <taxon>Triticeae</taxon>
        <taxon>Triticinae</taxon>
        <taxon>Aegilops</taxon>
    </lineage>
</organism>
<evidence type="ECO:0000256" key="1">
    <source>
        <dbReference type="ARBA" id="ARBA00008894"/>
    </source>
</evidence>
<dbReference type="Gene3D" id="3.30.200.20">
    <property type="entry name" value="Phosphorylase Kinase, domain 1"/>
    <property type="match status" value="1"/>
</dbReference>
<evidence type="ECO:0000256" key="4">
    <source>
        <dbReference type="ARBA" id="ARBA00022741"/>
    </source>
</evidence>
<keyword evidence="2" id="KW-0433">Leucine-rich repeat</keyword>
<sequence length="395" mass="46070">MDGIIVSTATQILTQILGIIMTNLCALLIEGYGRVKRVHAKIMFLKAELKAINAFLLKMSHVEELDERDKYWMKEIQKLSHDVHNGIKDFVLLGDDKTANPKGFKGFIIRTRNLLKHIETCHKMQSEVNNLQDLVIELGQQYGSRYKVDYNISKGTNSFWFDLFWSCSTRFEPIYVFPLASLLYHEYKHFKSAGEKIVFLKTELETVNTFLLKMTRLEGPDEQDNYWMKEMQKLSHDIHNSINDLMLLADDNPVKTKGFTGFISRTRNLLKHIKTHYGILKVDNLQAQVIEAWQRHARYKVDYNISKANNSRSMEHDVLEHILDGTKEPTNLPFELLKSITRNFSEDREIGRGGFGIVYKPSVEGEFRQHDGVVTMMMFYRRRASPKHRYDIIEV</sequence>
<comment type="similarity">
    <text evidence="1">Belongs to the disease resistance NB-LRR family.</text>
</comment>
<proteinExistence type="inferred from homology"/>